<dbReference type="STRING" id="354355.SAMN05660816_06397"/>
<feature type="domain" description="DUF5977" evidence="1">
    <location>
        <begin position="1091"/>
        <end position="1153"/>
    </location>
</feature>
<dbReference type="Pfam" id="PF05593">
    <property type="entry name" value="RHS_repeat"/>
    <property type="match status" value="1"/>
</dbReference>
<reference evidence="3" key="1">
    <citation type="submission" date="2016-04" db="EMBL/GenBank/DDBJ databases">
        <authorList>
            <person name="Chen L."/>
            <person name="Zhuang W."/>
            <person name="Wang G."/>
        </authorList>
    </citation>
    <scope>NUCLEOTIDE SEQUENCE [LARGE SCALE GENOMIC DNA]</scope>
    <source>
        <strain evidence="3">17621</strain>
    </source>
</reference>
<evidence type="ECO:0000313" key="3">
    <source>
        <dbReference type="Proteomes" id="UP000192610"/>
    </source>
</evidence>
<evidence type="ECO:0000313" key="2">
    <source>
        <dbReference type="EMBL" id="OQP46232.1"/>
    </source>
</evidence>
<proteinExistence type="predicted"/>
<dbReference type="Proteomes" id="UP000192610">
    <property type="component" value="Unassembled WGS sequence"/>
</dbReference>
<dbReference type="RefSeq" id="WP_081201868.1">
    <property type="nucleotide sequence ID" value="NZ_FOCZ01000020.1"/>
</dbReference>
<feature type="domain" description="DUF5977" evidence="1">
    <location>
        <begin position="1154"/>
        <end position="1217"/>
    </location>
</feature>
<dbReference type="InterPro" id="IPR006530">
    <property type="entry name" value="YD"/>
</dbReference>
<dbReference type="InterPro" id="IPR046020">
    <property type="entry name" value="DUF5977"/>
</dbReference>
<feature type="domain" description="DUF5977" evidence="1">
    <location>
        <begin position="1028"/>
        <end position="1087"/>
    </location>
</feature>
<comment type="caution">
    <text evidence="2">The sequence shown here is derived from an EMBL/GenBank/DDBJ whole genome shotgun (WGS) entry which is preliminary data.</text>
</comment>
<dbReference type="InterPro" id="IPR031325">
    <property type="entry name" value="RHS_repeat"/>
</dbReference>
<dbReference type="Pfam" id="PF19404">
    <property type="entry name" value="DUF5977"/>
    <property type="match status" value="3"/>
</dbReference>
<dbReference type="OrthoDB" id="680656at2"/>
<name>A0A1V9EJK4_9BACT</name>
<gene>
    <name evidence="2" type="ORF">A4H97_31205</name>
</gene>
<keyword evidence="3" id="KW-1185">Reference proteome</keyword>
<dbReference type="EMBL" id="LVXG01000024">
    <property type="protein sequence ID" value="OQP46232.1"/>
    <property type="molecule type" value="Genomic_DNA"/>
</dbReference>
<protein>
    <recommendedName>
        <fullName evidence="1">DUF5977 domain-containing protein</fullName>
    </recommendedName>
</protein>
<sequence>MLHSIKRCPLIIYILFLLFINNANGQPAYNLPAVIQPSPQSQAFTRYGDYPMTDYTGLTDITIPLHTITGKKLSLPVTLGFHASGRMANEVNETLGIRWTVNCGGLVTRTVKGAPDEWYNLAPYAIDPNRGEPSYEELYSACPDGKISGIPMPFYDSEFDVFNYSLPNGKHGHFILKNVNGIKVPMLIPMESLKIELSNPGSNGYYECVDITDVDGTKYRFGKIDASTGNALESTPSTDTELGKLGLVTTAWYLTKIISGDETDEISFTYGSRYINADYVTQTATVWDRGRDDDSWFWEDDTEDDYRKYLKGLVGDSYFEQTDVNQISGQNPTVPTLSAIQFSGGSVSFNYTVVNFYDRLLTEMIVNKESIPIKKVKFATSRHAGEPDLFYLDGLSFYGEDPSLVNEKYNFSYYEPGSTWMPARGVESLASKDWWGYFGPYMYQLPQRYVHILPIYGIRTYDRYIGFNVGRDGIEDYKKIGMLKTINYPTGGQTEFVYEGNRYDFTPYYTPIQNPATLEGPGLRIKEVISRPGNGGKDIHKIYKYGVYEDGRGHINELLRPGSRSREDMMVAEGNCMHFWTWLVPHSDPPQYGGENQTGYRTRDYFSDPYISFDLSGIQIKYDAVSEYLVEGDVPQQKTTNSYSWSDDEEVSNYIVNDHDQQLEYPRKYSQPEFAWYTPVLSNKSIYKYTNGQFNILRNEAYQYTGGSGLDDEAWDMPTYMHTNVIYSRPGSTRGSVDAMGWYNTAKAYHFGNCSIYGYGYRKYTTGKQELAQSIIEEYTPNGVIRTEKNFEYDNDWLLKSEEQINSKNELVKTTYSHPHDFPGVPVYYQMGQKNIIAPVVEATTTVNGIQTKKTVTNFYSPSTKVFVPLSIENQTGSKPQEVIATFNRYDNMGHILEQQKANNVKEVYLWGYQSRYPVAKILNSTFDAAISIVPQYLLDGATGNGDDVSFRNTLNLLRQNLPGALVETYTYKPFVGMTSSTDANGRTTYYEYDGFGRLIHLRDKDNNIVKKYCYNYTGQAESCPLSGNSAKSGTFIRSGCSAGNAGTPVTYTVPANTYFGPNADVLAQNDVNANGQAYANKNGACVIASYNVAKSQPFIKNNCVEGGFGSSVTYSVPANKYAAYSLDAANQLAQNEIDANGQNYANANGYCTWYNDEMSADFTRNDCQPGFTGETYSYIVYANTYSSTISKTAVTQLAQDEINDYGQYYANIYGSCQDLRSYLTLTNSGNHDCDVSLYNYEKDTIYSVNIPPGGEIPYAVPAGTYDVTFWPNDSGSGWHFYSVAGSYFATGQGSMTFTGVYLQLGTAGGYISID</sequence>
<accession>A0A1V9EJK4</accession>
<organism evidence="2 3">
    <name type="scientific">Niastella yeongjuensis</name>
    <dbReference type="NCBI Taxonomy" id="354355"/>
    <lineage>
        <taxon>Bacteria</taxon>
        <taxon>Pseudomonadati</taxon>
        <taxon>Bacteroidota</taxon>
        <taxon>Chitinophagia</taxon>
        <taxon>Chitinophagales</taxon>
        <taxon>Chitinophagaceae</taxon>
        <taxon>Niastella</taxon>
    </lineage>
</organism>
<evidence type="ECO:0000259" key="1">
    <source>
        <dbReference type="Pfam" id="PF19404"/>
    </source>
</evidence>
<dbReference type="NCBIfam" id="TIGR01643">
    <property type="entry name" value="YD_repeat_2x"/>
    <property type="match status" value="1"/>
</dbReference>